<dbReference type="HAMAP" id="MF_01197">
    <property type="entry name" value="SepF"/>
    <property type="match status" value="1"/>
</dbReference>
<dbReference type="GO" id="GO:0005737">
    <property type="term" value="C:cytoplasm"/>
    <property type="evidence" value="ECO:0007669"/>
    <property type="project" value="UniProtKB-SubCell"/>
</dbReference>
<keyword evidence="3 5" id="KW-0131">Cell cycle</keyword>
<dbReference type="InterPro" id="IPR023052">
    <property type="entry name" value="Cell_div_SepF"/>
</dbReference>
<name>A0AAW5K9W6_9FIRM</name>
<organism evidence="6 7">
    <name type="scientific">Bittarella massiliensis</name>
    <name type="common">ex Durand et al. 2017</name>
    <dbReference type="NCBI Taxonomy" id="1720313"/>
    <lineage>
        <taxon>Bacteria</taxon>
        <taxon>Bacillati</taxon>
        <taxon>Bacillota</taxon>
        <taxon>Clostridia</taxon>
        <taxon>Eubacteriales</taxon>
        <taxon>Oscillospiraceae</taxon>
        <taxon>Bittarella (ex Durand et al. 2017)</taxon>
    </lineage>
</organism>
<keyword evidence="2 5" id="KW-0717">Septation</keyword>
<evidence type="ECO:0000256" key="1">
    <source>
        <dbReference type="ARBA" id="ARBA00022618"/>
    </source>
</evidence>
<dbReference type="Gene3D" id="3.30.110.150">
    <property type="entry name" value="SepF-like protein"/>
    <property type="match status" value="1"/>
</dbReference>
<evidence type="ECO:0000256" key="5">
    <source>
        <dbReference type="HAMAP-Rule" id="MF_01197"/>
    </source>
</evidence>
<dbReference type="EMBL" id="JANGAB010000002">
    <property type="protein sequence ID" value="MCQ4948998.1"/>
    <property type="molecule type" value="Genomic_DNA"/>
</dbReference>
<gene>
    <name evidence="5" type="primary">sepF</name>
    <name evidence="6" type="ORF">NE646_04880</name>
</gene>
<dbReference type="GO" id="GO:0000917">
    <property type="term" value="P:division septum assembly"/>
    <property type="evidence" value="ECO:0007669"/>
    <property type="project" value="UniProtKB-KW"/>
</dbReference>
<accession>A0AAW5K9W6</accession>
<sequence length="157" mass="17350">MGLVDKFKDFMGMDSDEEGYEDDFEGTGEVDFLSGTPSAKKQEETTVVGYDEVASKRNKVVNINTTAQLQVVLVKPEKFEDASAVADHLNAKRTVVLNLEGTNKDISRRLVDFLSGVAYANNGQIQRVANSTFIITPYNVDLVGDLMDELENNGIFF</sequence>
<dbReference type="PANTHER" id="PTHR35798:SF1">
    <property type="entry name" value="CELL DIVISION PROTEIN SEPF"/>
    <property type="match status" value="1"/>
</dbReference>
<evidence type="ECO:0000256" key="2">
    <source>
        <dbReference type="ARBA" id="ARBA00023210"/>
    </source>
</evidence>
<comment type="subunit">
    <text evidence="5">Homodimer. Interacts with FtsZ.</text>
</comment>
<evidence type="ECO:0000313" key="7">
    <source>
        <dbReference type="Proteomes" id="UP001205063"/>
    </source>
</evidence>
<dbReference type="Proteomes" id="UP001205063">
    <property type="component" value="Unassembled WGS sequence"/>
</dbReference>
<dbReference type="Pfam" id="PF04472">
    <property type="entry name" value="SepF"/>
    <property type="match status" value="1"/>
</dbReference>
<protein>
    <recommendedName>
        <fullName evidence="5">Cell division protein SepF</fullName>
    </recommendedName>
</protein>
<evidence type="ECO:0000256" key="3">
    <source>
        <dbReference type="ARBA" id="ARBA00023306"/>
    </source>
</evidence>
<proteinExistence type="inferred from homology"/>
<reference evidence="6" key="1">
    <citation type="submission" date="2022-06" db="EMBL/GenBank/DDBJ databases">
        <title>Isolation of gut microbiota from human fecal samples.</title>
        <authorList>
            <person name="Pamer E.G."/>
            <person name="Barat B."/>
            <person name="Waligurski E."/>
            <person name="Medina S."/>
            <person name="Paddock L."/>
            <person name="Mostad J."/>
        </authorList>
    </citation>
    <scope>NUCLEOTIDE SEQUENCE</scope>
    <source>
        <strain evidence="6">DFI.7.96</strain>
    </source>
</reference>
<comment type="similarity">
    <text evidence="5">Belongs to the SepF family.</text>
</comment>
<dbReference type="PANTHER" id="PTHR35798">
    <property type="entry name" value="CELL DIVISION PROTEIN SEPF"/>
    <property type="match status" value="1"/>
</dbReference>
<comment type="caution">
    <text evidence="6">The sequence shown here is derived from an EMBL/GenBank/DDBJ whole genome shotgun (WGS) entry which is preliminary data.</text>
</comment>
<keyword evidence="1 5" id="KW-0132">Cell division</keyword>
<dbReference type="InterPro" id="IPR007561">
    <property type="entry name" value="Cell_div_SepF/SepF-rel"/>
</dbReference>
<dbReference type="AlphaFoldDB" id="A0AAW5K9W6"/>
<evidence type="ECO:0000313" key="6">
    <source>
        <dbReference type="EMBL" id="MCQ4948998.1"/>
    </source>
</evidence>
<dbReference type="InterPro" id="IPR038594">
    <property type="entry name" value="SepF-like_sf"/>
</dbReference>
<dbReference type="GO" id="GO:0043093">
    <property type="term" value="P:FtsZ-dependent cytokinesis"/>
    <property type="evidence" value="ECO:0007669"/>
    <property type="project" value="UniProtKB-UniRule"/>
</dbReference>
<keyword evidence="5" id="KW-0963">Cytoplasm</keyword>
<evidence type="ECO:0000256" key="4">
    <source>
        <dbReference type="ARBA" id="ARBA00044936"/>
    </source>
</evidence>
<dbReference type="RefSeq" id="WP_185915104.1">
    <property type="nucleotide sequence ID" value="NZ_JACMSD010000002.1"/>
</dbReference>
<comment type="function">
    <text evidence="4 5">Cell division protein that is part of the divisome complex and is recruited early to the Z-ring. Probably stimulates Z-ring formation, perhaps through the cross-linking of FtsZ protofilaments. Its function overlaps with FtsA.</text>
</comment>
<comment type="subcellular location">
    <subcellularLocation>
        <location evidence="5">Cytoplasm</location>
    </subcellularLocation>
    <text evidence="5">Localizes to the division site, in a FtsZ-dependent manner.</text>
</comment>